<keyword evidence="5" id="KW-0677">Repeat</keyword>
<feature type="domain" description="ABC transporter" evidence="10">
    <location>
        <begin position="254"/>
        <end position="499"/>
    </location>
</feature>
<evidence type="ECO:0000313" key="12">
    <source>
        <dbReference type="Proteomes" id="UP000186308"/>
    </source>
</evidence>
<dbReference type="CDD" id="cd03216">
    <property type="entry name" value="ABC_Carb_Monos_I"/>
    <property type="match status" value="1"/>
</dbReference>
<dbReference type="Pfam" id="PF00005">
    <property type="entry name" value="ABC_tran"/>
    <property type="match status" value="2"/>
</dbReference>
<evidence type="ECO:0000256" key="3">
    <source>
        <dbReference type="ARBA" id="ARBA00022475"/>
    </source>
</evidence>
<dbReference type="InterPro" id="IPR003593">
    <property type="entry name" value="AAA+_ATPase"/>
</dbReference>
<dbReference type="PROSITE" id="PS00211">
    <property type="entry name" value="ABC_TRANSPORTER_1"/>
    <property type="match status" value="1"/>
</dbReference>
<dbReference type="CDD" id="cd03215">
    <property type="entry name" value="ABC_Carb_Monos_II"/>
    <property type="match status" value="1"/>
</dbReference>
<evidence type="ECO:0000256" key="2">
    <source>
        <dbReference type="ARBA" id="ARBA00022448"/>
    </source>
</evidence>
<proteinExistence type="predicted"/>
<dbReference type="FunFam" id="3.40.50.300:FF:000127">
    <property type="entry name" value="Ribose import ATP-binding protein RbsA"/>
    <property type="match status" value="1"/>
</dbReference>
<gene>
    <name evidence="11" type="ORF">SAMN05421828_1023</name>
</gene>
<dbReference type="PANTHER" id="PTHR43790:SF9">
    <property type="entry name" value="GALACTOFURANOSE TRANSPORTER ATP-BINDING PROTEIN YTFR"/>
    <property type="match status" value="1"/>
</dbReference>
<dbReference type="GO" id="GO:0005886">
    <property type="term" value="C:plasma membrane"/>
    <property type="evidence" value="ECO:0007669"/>
    <property type="project" value="UniProtKB-SubCell"/>
</dbReference>
<dbReference type="Gene3D" id="3.40.50.300">
    <property type="entry name" value="P-loop containing nucleotide triphosphate hydrolases"/>
    <property type="match status" value="2"/>
</dbReference>
<evidence type="ECO:0000313" key="11">
    <source>
        <dbReference type="EMBL" id="SIQ14500.1"/>
    </source>
</evidence>
<comment type="caution">
    <text evidence="11">The sequence shown here is derived from an EMBL/GenBank/DDBJ whole genome shotgun (WGS) entry which is preliminary data.</text>
</comment>
<name>A0A8G2CHU8_ACIRU</name>
<evidence type="ECO:0000256" key="9">
    <source>
        <dbReference type="ARBA" id="ARBA00023136"/>
    </source>
</evidence>
<evidence type="ECO:0000256" key="5">
    <source>
        <dbReference type="ARBA" id="ARBA00022737"/>
    </source>
</evidence>
<sequence length="505" mass="53581">MSDIILETRAVSKRFGAVQALSDVSFALRAGEVHGLAGENGAGKSTLIKILTGFYQPDEGEIILSGTAVRLDSPRAAQRQGISAVYQEINLIPERSVAENLFLGNEPRRFGVLIDRARMERSAAELLARYDLAIDPRARLGALGLGLQQMVSIARGVRLGARVAILDEPSSALTGTEVETLYRVVDRLKADGIAILFVSHRLSESYRLCDRLTVLRDGRVVASEAVADLPRAALIGAMLGRNAEAIHGNRPARTPREGVAAFEASGLRWRNRVRDVSFAVRPGEVVGLAGLLGSGRTETMKASFGAETKEGGAIRVGGSSVPSPTPGRSIAAGLAFLSEDRRAEGIFPKLSVAENLTATALPRIARFGFVSRRKQAAMVAEFTKVLGIKTAGPNAPITSLSGGNQQKVLLARCLATAPRAIMLDDPTRGIDVGAKAEVHEAINRLVEQGLGVLVTSSEMEELMALADRLIVLTEGAVTGATSTDGLEVQDVLDMLAQPHEAVAHP</sequence>
<dbReference type="GO" id="GO:0016887">
    <property type="term" value="F:ATP hydrolysis activity"/>
    <property type="evidence" value="ECO:0007669"/>
    <property type="project" value="InterPro"/>
</dbReference>
<keyword evidence="8" id="KW-1278">Translocase</keyword>
<dbReference type="AlphaFoldDB" id="A0A8G2CHU8"/>
<keyword evidence="9" id="KW-0472">Membrane</keyword>
<dbReference type="GO" id="GO:0005524">
    <property type="term" value="F:ATP binding"/>
    <property type="evidence" value="ECO:0007669"/>
    <property type="project" value="UniProtKB-KW"/>
</dbReference>
<evidence type="ECO:0000259" key="10">
    <source>
        <dbReference type="PROSITE" id="PS50893"/>
    </source>
</evidence>
<dbReference type="InterPro" id="IPR017871">
    <property type="entry name" value="ABC_transporter-like_CS"/>
</dbReference>
<reference evidence="11 12" key="1">
    <citation type="submission" date="2017-01" db="EMBL/GenBank/DDBJ databases">
        <authorList>
            <person name="Varghese N."/>
            <person name="Submissions S."/>
        </authorList>
    </citation>
    <scope>NUCLEOTIDE SEQUENCE [LARGE SCALE GENOMIC DNA]</scope>
    <source>
        <strain evidence="11 12">ATCC 35905</strain>
    </source>
</reference>
<feature type="domain" description="ABC transporter" evidence="10">
    <location>
        <begin position="6"/>
        <end position="242"/>
    </location>
</feature>
<organism evidence="11 12">
    <name type="scientific">Acidiphilium rubrum</name>
    <dbReference type="NCBI Taxonomy" id="526"/>
    <lineage>
        <taxon>Bacteria</taxon>
        <taxon>Pseudomonadati</taxon>
        <taxon>Pseudomonadota</taxon>
        <taxon>Alphaproteobacteria</taxon>
        <taxon>Acetobacterales</taxon>
        <taxon>Acidocellaceae</taxon>
        <taxon>Acidiphilium</taxon>
    </lineage>
</organism>
<keyword evidence="12" id="KW-1185">Reference proteome</keyword>
<dbReference type="RefSeq" id="WP_029312939.1">
    <property type="nucleotide sequence ID" value="NZ_FTNE01000002.1"/>
</dbReference>
<keyword evidence="2" id="KW-0813">Transport</keyword>
<dbReference type="InterPro" id="IPR003439">
    <property type="entry name" value="ABC_transporter-like_ATP-bd"/>
</dbReference>
<accession>A0A8G2CHU8</accession>
<protein>
    <submittedName>
        <fullName evidence="11">Monosaccharide ABC transporter ATP-binding protein, CUT2 family</fullName>
    </submittedName>
</protein>
<dbReference type="SUPFAM" id="SSF52540">
    <property type="entry name" value="P-loop containing nucleoside triphosphate hydrolases"/>
    <property type="match status" value="2"/>
</dbReference>
<keyword evidence="4" id="KW-0762">Sugar transport</keyword>
<evidence type="ECO:0000256" key="6">
    <source>
        <dbReference type="ARBA" id="ARBA00022741"/>
    </source>
</evidence>
<dbReference type="Proteomes" id="UP000186308">
    <property type="component" value="Unassembled WGS sequence"/>
</dbReference>
<keyword evidence="7 11" id="KW-0067">ATP-binding</keyword>
<evidence type="ECO:0000256" key="8">
    <source>
        <dbReference type="ARBA" id="ARBA00022967"/>
    </source>
</evidence>
<dbReference type="PROSITE" id="PS50893">
    <property type="entry name" value="ABC_TRANSPORTER_2"/>
    <property type="match status" value="2"/>
</dbReference>
<evidence type="ECO:0000256" key="1">
    <source>
        <dbReference type="ARBA" id="ARBA00004202"/>
    </source>
</evidence>
<dbReference type="SMART" id="SM00382">
    <property type="entry name" value="AAA"/>
    <property type="match status" value="2"/>
</dbReference>
<dbReference type="InterPro" id="IPR027417">
    <property type="entry name" value="P-loop_NTPase"/>
</dbReference>
<dbReference type="InterPro" id="IPR050107">
    <property type="entry name" value="ABC_carbohydrate_import_ATPase"/>
</dbReference>
<evidence type="ECO:0000256" key="4">
    <source>
        <dbReference type="ARBA" id="ARBA00022597"/>
    </source>
</evidence>
<keyword evidence="3" id="KW-1003">Cell membrane</keyword>
<comment type="subcellular location">
    <subcellularLocation>
        <location evidence="1">Cell membrane</location>
        <topology evidence="1">Peripheral membrane protein</topology>
    </subcellularLocation>
</comment>
<keyword evidence="6" id="KW-0547">Nucleotide-binding</keyword>
<dbReference type="EMBL" id="FTNE01000002">
    <property type="protein sequence ID" value="SIQ14500.1"/>
    <property type="molecule type" value="Genomic_DNA"/>
</dbReference>
<evidence type="ECO:0000256" key="7">
    <source>
        <dbReference type="ARBA" id="ARBA00022840"/>
    </source>
</evidence>
<dbReference type="PANTHER" id="PTHR43790">
    <property type="entry name" value="CARBOHYDRATE TRANSPORT ATP-BINDING PROTEIN MG119-RELATED"/>
    <property type="match status" value="1"/>
</dbReference>